<feature type="transmembrane region" description="Helical" evidence="1">
    <location>
        <begin position="73"/>
        <end position="96"/>
    </location>
</feature>
<proteinExistence type="predicted"/>
<dbReference type="EMBL" id="JACCAU010000001">
    <property type="protein sequence ID" value="NYH15868.1"/>
    <property type="molecule type" value="Genomic_DNA"/>
</dbReference>
<feature type="transmembrane region" description="Helical" evidence="1">
    <location>
        <begin position="49"/>
        <end position="67"/>
    </location>
</feature>
<comment type="caution">
    <text evidence="2">The sequence shown here is derived from an EMBL/GenBank/DDBJ whole genome shotgun (WGS) entry which is preliminary data.</text>
</comment>
<protein>
    <submittedName>
        <fullName evidence="2">Intracellular septation protein A</fullName>
    </submittedName>
</protein>
<keyword evidence="1" id="KW-1133">Transmembrane helix</keyword>
<name>A0A7Y9W8Q4_9BURK</name>
<dbReference type="Proteomes" id="UP000572540">
    <property type="component" value="Unassembled WGS sequence"/>
</dbReference>
<dbReference type="AlphaFoldDB" id="A0A7Y9W8Q4"/>
<evidence type="ECO:0000313" key="2">
    <source>
        <dbReference type="EMBL" id="NYH15868.1"/>
    </source>
</evidence>
<keyword evidence="1" id="KW-0472">Membrane</keyword>
<feature type="transmembrane region" description="Helical" evidence="1">
    <location>
        <begin position="24"/>
        <end position="42"/>
    </location>
</feature>
<evidence type="ECO:0000256" key="1">
    <source>
        <dbReference type="SAM" id="Phobius"/>
    </source>
</evidence>
<evidence type="ECO:0000313" key="3">
    <source>
        <dbReference type="Proteomes" id="UP000572540"/>
    </source>
</evidence>
<reference evidence="2 3" key="1">
    <citation type="submission" date="2020-07" db="EMBL/GenBank/DDBJ databases">
        <title>Exploring microbial biodiversity for novel pathways involved in the catabolism of aromatic compounds derived from lignin.</title>
        <authorList>
            <person name="Elkins J."/>
        </authorList>
    </citation>
    <scope>NUCLEOTIDE SEQUENCE [LARGE SCALE GENOMIC DNA]</scope>
    <source>
        <strain evidence="2 3">H2C3B</strain>
    </source>
</reference>
<feature type="transmembrane region" description="Helical" evidence="1">
    <location>
        <begin position="124"/>
        <end position="147"/>
    </location>
</feature>
<sequence length="182" mass="19505">MTFLLTFAPFLAFAVIERLAGAQAGLAAGAIVAAALLIRDFVSPVRRIKLLEVGTFLLFGALTLYALTSDVQWSIAAVRLRVDGGLMLIVLASIALRRPFTLQYARETVARELWNSPEFIHVNYVISAAWAAAFGALVLADIAMAYATALPHSVGIVAMVAALVGAFKFTAWYPAQHAAKRA</sequence>
<organism evidence="2 3">
    <name type="scientific">Paraburkholderia bryophila</name>
    <dbReference type="NCBI Taxonomy" id="420952"/>
    <lineage>
        <taxon>Bacteria</taxon>
        <taxon>Pseudomonadati</taxon>
        <taxon>Pseudomonadota</taxon>
        <taxon>Betaproteobacteria</taxon>
        <taxon>Burkholderiales</taxon>
        <taxon>Burkholderiaceae</taxon>
        <taxon>Paraburkholderia</taxon>
    </lineage>
</organism>
<gene>
    <name evidence="2" type="ORF">GGD41_003096</name>
</gene>
<accession>A0A7Y9W8Q4</accession>
<feature type="transmembrane region" description="Helical" evidence="1">
    <location>
        <begin position="153"/>
        <end position="173"/>
    </location>
</feature>
<dbReference type="RefSeq" id="WP_179711865.1">
    <property type="nucleotide sequence ID" value="NZ_JACCAU010000001.1"/>
</dbReference>
<keyword evidence="1" id="KW-0812">Transmembrane</keyword>